<dbReference type="InterPro" id="IPR028995">
    <property type="entry name" value="Glyco_hydro_57/38_cen_sf"/>
</dbReference>
<accession>A0A1F4U777</accession>
<dbReference type="InterPro" id="IPR011013">
    <property type="entry name" value="Gal_mutarotase_sf_dom"/>
</dbReference>
<proteinExistence type="inferred from homology"/>
<dbReference type="SUPFAM" id="SSF88713">
    <property type="entry name" value="Glycoside hydrolase/deacetylase"/>
    <property type="match status" value="1"/>
</dbReference>
<dbReference type="InterPro" id="IPR015179">
    <property type="entry name" value="A-amylase/a-glucTrfase_C"/>
</dbReference>
<evidence type="ECO:0000256" key="1">
    <source>
        <dbReference type="ARBA" id="ARBA00006821"/>
    </source>
</evidence>
<comment type="caution">
    <text evidence="6">The sequence shown here is derived from an EMBL/GenBank/DDBJ whole genome shotgun (WGS) entry which is preliminary data.</text>
</comment>
<dbReference type="Pfam" id="PF09094">
    <property type="entry name" value="AmyA-A_glucT_m"/>
    <property type="match status" value="1"/>
</dbReference>
<dbReference type="InterPro" id="IPR014718">
    <property type="entry name" value="GH-type_carb-bd"/>
</dbReference>
<dbReference type="InterPro" id="IPR011330">
    <property type="entry name" value="Glyco_hydro/deAcase_b/a-brl"/>
</dbReference>
<dbReference type="Gene3D" id="3.20.110.20">
    <property type="match status" value="1"/>
</dbReference>
<dbReference type="EMBL" id="MEUJ01000002">
    <property type="protein sequence ID" value="OGC40808.1"/>
    <property type="molecule type" value="Genomic_DNA"/>
</dbReference>
<comment type="similarity">
    <text evidence="1">Belongs to the glycosyl hydrolase 57 family.</text>
</comment>
<name>A0A1F4U777_UNCSA</name>
<dbReference type="GO" id="GO:0030246">
    <property type="term" value="F:carbohydrate binding"/>
    <property type="evidence" value="ECO:0007669"/>
    <property type="project" value="InterPro"/>
</dbReference>
<dbReference type="PANTHER" id="PTHR36306:SF1">
    <property type="entry name" value="ALPHA-AMYLASE-RELATED"/>
    <property type="match status" value="1"/>
</dbReference>
<feature type="domain" description="Glycoside hydrolase family 57 N-terminal" evidence="3">
    <location>
        <begin position="8"/>
        <end position="269"/>
    </location>
</feature>
<dbReference type="Gene3D" id="2.70.98.10">
    <property type="match status" value="1"/>
</dbReference>
<organism evidence="6 7">
    <name type="scientific">candidate division WOR-1 bacterium RIFOXYC2_FULL_46_14</name>
    <dbReference type="NCBI Taxonomy" id="1802587"/>
    <lineage>
        <taxon>Bacteria</taxon>
        <taxon>Bacillati</taxon>
        <taxon>Saganbacteria</taxon>
    </lineage>
</organism>
<dbReference type="PANTHER" id="PTHR36306">
    <property type="entry name" value="ALPHA-AMYLASE-RELATED-RELATED"/>
    <property type="match status" value="1"/>
</dbReference>
<feature type="domain" description="Alpha-amylase/4-alpha-glucanotransferase C-terminal" evidence="5">
    <location>
        <begin position="371"/>
        <end position="632"/>
    </location>
</feature>
<gene>
    <name evidence="6" type="ORF">A2438_00720</name>
</gene>
<dbReference type="CDD" id="cd10793">
    <property type="entry name" value="GH57N_TLGT_like"/>
    <property type="match status" value="1"/>
</dbReference>
<dbReference type="InterPro" id="IPR015178">
    <property type="entry name" value="A-amylase/a-glucTrfase_central"/>
</dbReference>
<dbReference type="GO" id="GO:0003824">
    <property type="term" value="F:catalytic activity"/>
    <property type="evidence" value="ECO:0007669"/>
    <property type="project" value="InterPro"/>
</dbReference>
<evidence type="ECO:0000256" key="2">
    <source>
        <dbReference type="ARBA" id="ARBA00023277"/>
    </source>
</evidence>
<sequence>MKKVKFLFGIHCHQPVGNFDFVIEEAYQKCYLPFMRAMSKHPKIKFSAHYSGILYDWFDSKHPEFIELLKKMVSGGQLEILSGGYYEPILPVIPEADRLGQIKMMSDYIAKKFGKNPSGLWVTERVWEPQLAGTLNTAGIDYVALDDSHFISAGIKPEDLFGYYITEYEGKKLKVFPIGKELRYLIPFKLPAETISYLRRMSERGNSAAILMDDGEKFGVWPGTHKWVYEEGYLENLLNALEENSSWIEFSTFSEYLEEHPPLGRVYLPTASYAEMIEWSKGFFRNFFVKYPEANNMHKKMLEVSQKVAGAKGEARINLYKGQCNCAYWHGVFGGLYLVHLRQAIYEHLLKAEGRMREDAVEVSVTDFTRGGEDEVILRNSQLNLYLAPAKGGGIFELDYKPKNFNLLNVLSRKEESYHRKIYEAVQRQGDDGTVHTIHGELKLKEKGLQDFLVYDWHPRHSLLEHFLAPGATPLDYDRGDFTLGRYTFYPQKKSREVSVRMFREGIVDRIPVKVEKTVTIFARQSIVAVDYTISNLGKELLSARLAVDFNFLIISDIAVRIKEKKENQEKISFVDELCGTSVSLELGKKATTWRFPIETVSQSESGLEKNYQGSAIVPVWDLEIKPGEVWKNQLVLRIEGK</sequence>
<dbReference type="SUPFAM" id="SSF88688">
    <property type="entry name" value="Families 57/38 glycoside transferase middle domain"/>
    <property type="match status" value="1"/>
</dbReference>
<dbReference type="Proteomes" id="UP000179242">
    <property type="component" value="Unassembled WGS sequence"/>
</dbReference>
<dbReference type="GO" id="GO:0005975">
    <property type="term" value="P:carbohydrate metabolic process"/>
    <property type="evidence" value="ECO:0007669"/>
    <property type="project" value="InterPro"/>
</dbReference>
<evidence type="ECO:0008006" key="8">
    <source>
        <dbReference type="Google" id="ProtNLM"/>
    </source>
</evidence>
<evidence type="ECO:0000313" key="7">
    <source>
        <dbReference type="Proteomes" id="UP000179242"/>
    </source>
</evidence>
<evidence type="ECO:0000259" key="5">
    <source>
        <dbReference type="Pfam" id="PF09095"/>
    </source>
</evidence>
<reference evidence="6 7" key="1">
    <citation type="journal article" date="2016" name="Nat. Commun.">
        <title>Thousands of microbial genomes shed light on interconnected biogeochemical processes in an aquifer system.</title>
        <authorList>
            <person name="Anantharaman K."/>
            <person name="Brown C.T."/>
            <person name="Hug L.A."/>
            <person name="Sharon I."/>
            <person name="Castelle C.J."/>
            <person name="Probst A.J."/>
            <person name="Thomas B.C."/>
            <person name="Singh A."/>
            <person name="Wilkins M.J."/>
            <person name="Karaoz U."/>
            <person name="Brodie E.L."/>
            <person name="Williams K.H."/>
            <person name="Hubbard S.S."/>
            <person name="Banfield J.F."/>
        </authorList>
    </citation>
    <scope>NUCLEOTIDE SEQUENCE [LARGE SCALE GENOMIC DNA]</scope>
</reference>
<dbReference type="Pfam" id="PF09095">
    <property type="entry name" value="AmyA-gluTrfs_C"/>
    <property type="match status" value="1"/>
</dbReference>
<dbReference type="InterPro" id="IPR004300">
    <property type="entry name" value="Glyco_hydro_57_N"/>
</dbReference>
<dbReference type="Pfam" id="PF03065">
    <property type="entry name" value="Glyco_hydro_57"/>
    <property type="match status" value="1"/>
</dbReference>
<evidence type="ECO:0000259" key="3">
    <source>
        <dbReference type="Pfam" id="PF03065"/>
    </source>
</evidence>
<evidence type="ECO:0000313" key="6">
    <source>
        <dbReference type="EMBL" id="OGC40808.1"/>
    </source>
</evidence>
<dbReference type="AlphaFoldDB" id="A0A1F4U777"/>
<feature type="domain" description="Alpha-amylase/4-alpha-glucanotransferase central" evidence="4">
    <location>
        <begin position="282"/>
        <end position="353"/>
    </location>
</feature>
<dbReference type="InterPro" id="IPR052046">
    <property type="entry name" value="GH57_Enzymes"/>
</dbReference>
<evidence type="ECO:0000259" key="4">
    <source>
        <dbReference type="Pfam" id="PF09094"/>
    </source>
</evidence>
<keyword evidence="2" id="KW-0119">Carbohydrate metabolism</keyword>
<protein>
    <recommendedName>
        <fullName evidence="8">4-alpha-glucanotransferase</fullName>
    </recommendedName>
</protein>
<dbReference type="SUPFAM" id="SSF74650">
    <property type="entry name" value="Galactose mutarotase-like"/>
    <property type="match status" value="1"/>
</dbReference>